<keyword evidence="1" id="KW-0808">Transferase</keyword>
<dbReference type="AlphaFoldDB" id="A0A804L595"/>
<evidence type="ECO:0000313" key="4">
    <source>
        <dbReference type="EnsemblPlants" id="Ma11_p07290.1"/>
    </source>
</evidence>
<dbReference type="SUPFAM" id="SSF52777">
    <property type="entry name" value="CoA-dependent acyltransferases"/>
    <property type="match status" value="1"/>
</dbReference>
<sequence>MASLPSSVTVLDRFQVSPPPGSAPNASLPLTFFDVVWLPTGPVERIFFYPFPHPTSHFVSHHLPSLKSSLSRALRHFYPLAGRVVPPCGPSPEAKFQIRCSDGDSVSLTLAESSDDFRQLSGDQPRGFGRVYGLIPQLPPTGDGSIPLLALQITVFPDQGVSIGVAVHHVACDDSSSIHFVKSWAAAAACSVEDPSESPLSPPPLCDPTVIADPDGLYYKILTEMQNLKSAGPPPAPLDLPPVGTEQGDAVIASFLIGREQIDRLKQGAMARAGATHVSTFVVACAFAWACLVRAQAGFYAGKKSAHLLFSVECRGRLEPPVPAGYFGNCLRPCFVEVSMSDLIKDDGVFAAAEAIGRAIKGLEHGILKGAEGWLEKIVSLTAERPMSIAGSPRYRVYDADLGWGRPIKVEMTSIEKTPGTVSLAESRDGGGGIEMGLVLPEKDMDEFARAFLVASSFLET</sequence>
<accession>A0A804L595</accession>
<dbReference type="OMA" id="VHCSAFT"/>
<dbReference type="PANTHER" id="PTHR31625">
    <property type="match status" value="1"/>
</dbReference>
<dbReference type="EMBL" id="HG996475">
    <property type="protein sequence ID" value="CAG1863818.1"/>
    <property type="molecule type" value="Genomic_DNA"/>
</dbReference>
<evidence type="ECO:0000313" key="5">
    <source>
        <dbReference type="Proteomes" id="UP000012960"/>
    </source>
</evidence>
<evidence type="ECO:0000256" key="2">
    <source>
        <dbReference type="ARBA" id="ARBA00023315"/>
    </source>
</evidence>
<keyword evidence="5" id="KW-1185">Reference proteome</keyword>
<protein>
    <submittedName>
        <fullName evidence="3">(wild Malaysian banana) hypothetical protein</fullName>
    </submittedName>
</protein>
<evidence type="ECO:0000256" key="1">
    <source>
        <dbReference type="ARBA" id="ARBA00022679"/>
    </source>
</evidence>
<dbReference type="FunCoup" id="A0A804L595">
    <property type="interactions" value="37"/>
</dbReference>
<name>A0A804L595_MUSAM</name>
<dbReference type="InterPro" id="IPR023213">
    <property type="entry name" value="CAT-like_dom_sf"/>
</dbReference>
<dbReference type="EnsemblPlants" id="Ma11_t07290.1">
    <property type="protein sequence ID" value="Ma11_p07290.1"/>
    <property type="gene ID" value="Ma11_g07290"/>
</dbReference>
<keyword evidence="2" id="KW-0012">Acyltransferase</keyword>
<dbReference type="Pfam" id="PF02458">
    <property type="entry name" value="Transferase"/>
    <property type="match status" value="1"/>
</dbReference>
<gene>
    <name evidence="3" type="ORF">GSMUA_18100.1</name>
</gene>
<dbReference type="GO" id="GO:0016747">
    <property type="term" value="F:acyltransferase activity, transferring groups other than amino-acyl groups"/>
    <property type="evidence" value="ECO:0007669"/>
    <property type="project" value="UniProtKB-ARBA"/>
</dbReference>
<organism evidence="4 5">
    <name type="scientific">Musa acuminata subsp. malaccensis</name>
    <name type="common">Wild banana</name>
    <name type="synonym">Musa malaccensis</name>
    <dbReference type="NCBI Taxonomy" id="214687"/>
    <lineage>
        <taxon>Eukaryota</taxon>
        <taxon>Viridiplantae</taxon>
        <taxon>Streptophyta</taxon>
        <taxon>Embryophyta</taxon>
        <taxon>Tracheophyta</taxon>
        <taxon>Spermatophyta</taxon>
        <taxon>Magnoliopsida</taxon>
        <taxon>Liliopsida</taxon>
        <taxon>Zingiberales</taxon>
        <taxon>Musaceae</taxon>
        <taxon>Musa</taxon>
    </lineage>
</organism>
<dbReference type="Gramene" id="Ma11_t07290.1">
    <property type="protein sequence ID" value="Ma11_p07290.1"/>
    <property type="gene ID" value="Ma11_g07290"/>
</dbReference>
<dbReference type="InterPro" id="IPR051504">
    <property type="entry name" value="Plant_metabolite_acyltrans"/>
</dbReference>
<dbReference type="OrthoDB" id="1862401at2759"/>
<dbReference type="Gene3D" id="3.30.559.10">
    <property type="entry name" value="Chloramphenicol acetyltransferase-like domain"/>
    <property type="match status" value="2"/>
</dbReference>
<reference evidence="4" key="2">
    <citation type="submission" date="2021-05" db="UniProtKB">
        <authorList>
            <consortium name="EnsemblPlants"/>
        </authorList>
    </citation>
    <scope>IDENTIFICATION</scope>
    <source>
        <strain evidence="4">subsp. malaccensis</strain>
    </source>
</reference>
<reference evidence="3" key="1">
    <citation type="submission" date="2021-03" db="EMBL/GenBank/DDBJ databases">
        <authorList>
            <consortium name="Genoscope - CEA"/>
            <person name="William W."/>
        </authorList>
    </citation>
    <scope>NUCLEOTIDE SEQUENCE</scope>
    <source>
        <strain evidence="3">Doubled-haploid Pahang</strain>
    </source>
</reference>
<evidence type="ECO:0000313" key="3">
    <source>
        <dbReference type="EMBL" id="CAG1863818.1"/>
    </source>
</evidence>
<dbReference type="Proteomes" id="UP000012960">
    <property type="component" value="Unplaced"/>
</dbReference>
<proteinExistence type="predicted"/>